<accession>A0AAW1JGP4</accession>
<reference evidence="1 2" key="1">
    <citation type="journal article" date="2024" name="BMC Genomics">
        <title>De novo assembly and annotation of Popillia japonica's genome with initial clues to its potential as an invasive pest.</title>
        <authorList>
            <person name="Cucini C."/>
            <person name="Boschi S."/>
            <person name="Funari R."/>
            <person name="Cardaioli E."/>
            <person name="Iannotti N."/>
            <person name="Marturano G."/>
            <person name="Paoli F."/>
            <person name="Bruttini M."/>
            <person name="Carapelli A."/>
            <person name="Frati F."/>
            <person name="Nardi F."/>
        </authorList>
    </citation>
    <scope>NUCLEOTIDE SEQUENCE [LARGE SCALE GENOMIC DNA]</scope>
    <source>
        <strain evidence="1">DMR45628</strain>
    </source>
</reference>
<dbReference type="AlphaFoldDB" id="A0AAW1JGP4"/>
<proteinExistence type="predicted"/>
<name>A0AAW1JGP4_POPJA</name>
<organism evidence="1 2">
    <name type="scientific">Popillia japonica</name>
    <name type="common">Japanese beetle</name>
    <dbReference type="NCBI Taxonomy" id="7064"/>
    <lineage>
        <taxon>Eukaryota</taxon>
        <taxon>Metazoa</taxon>
        <taxon>Ecdysozoa</taxon>
        <taxon>Arthropoda</taxon>
        <taxon>Hexapoda</taxon>
        <taxon>Insecta</taxon>
        <taxon>Pterygota</taxon>
        <taxon>Neoptera</taxon>
        <taxon>Endopterygota</taxon>
        <taxon>Coleoptera</taxon>
        <taxon>Polyphaga</taxon>
        <taxon>Scarabaeiformia</taxon>
        <taxon>Scarabaeidae</taxon>
        <taxon>Rutelinae</taxon>
        <taxon>Popillia</taxon>
    </lineage>
</organism>
<evidence type="ECO:0000313" key="1">
    <source>
        <dbReference type="EMBL" id="KAK9702582.1"/>
    </source>
</evidence>
<keyword evidence="2" id="KW-1185">Reference proteome</keyword>
<sequence length="77" mass="8960">MQHRQYGVLFVTAPEKHRDKDNRDWDEKDSIASKILCQIWSYAEFSSKVLQKSKDFNIAFPLAKVEALKEALMSKSL</sequence>
<protein>
    <submittedName>
        <fullName evidence="1">Uncharacterized protein</fullName>
    </submittedName>
</protein>
<dbReference type="Proteomes" id="UP001458880">
    <property type="component" value="Unassembled WGS sequence"/>
</dbReference>
<gene>
    <name evidence="1" type="ORF">QE152_g29843</name>
</gene>
<dbReference type="EMBL" id="JASPKY010000389">
    <property type="protein sequence ID" value="KAK9702582.1"/>
    <property type="molecule type" value="Genomic_DNA"/>
</dbReference>
<evidence type="ECO:0000313" key="2">
    <source>
        <dbReference type="Proteomes" id="UP001458880"/>
    </source>
</evidence>
<comment type="caution">
    <text evidence="1">The sequence shown here is derived from an EMBL/GenBank/DDBJ whole genome shotgun (WGS) entry which is preliminary data.</text>
</comment>